<dbReference type="Gene3D" id="3.50.40.10">
    <property type="entry name" value="Phenylalanyl-trna Synthetase, Chain B, domain 3"/>
    <property type="match status" value="1"/>
</dbReference>
<dbReference type="PANTHER" id="PTHR39209">
    <property type="match status" value="1"/>
</dbReference>
<accession>W4QEA3</accession>
<evidence type="ECO:0000313" key="2">
    <source>
        <dbReference type="EMBL" id="GAE29988.1"/>
    </source>
</evidence>
<dbReference type="GO" id="GO:0004826">
    <property type="term" value="F:phenylalanine-tRNA ligase activity"/>
    <property type="evidence" value="ECO:0007669"/>
    <property type="project" value="InterPro"/>
</dbReference>
<dbReference type="InterPro" id="IPR005146">
    <property type="entry name" value="B3/B4_tRNA-bd"/>
</dbReference>
<feature type="domain" description="B3/B4 tRNA-binding" evidence="1">
    <location>
        <begin position="63"/>
        <end position="213"/>
    </location>
</feature>
<evidence type="ECO:0000259" key="1">
    <source>
        <dbReference type="SMART" id="SM00873"/>
    </source>
</evidence>
<dbReference type="AlphaFoldDB" id="W4QEA3"/>
<dbReference type="Proteomes" id="UP000018895">
    <property type="component" value="Unassembled WGS sequence"/>
</dbReference>
<name>W4QEA3_9BACI</name>
<dbReference type="RefSeq" id="WP_035342159.1">
    <property type="nucleotide sequence ID" value="NZ_BAUU01000008.1"/>
</dbReference>
<protein>
    <recommendedName>
        <fullName evidence="1">B3/B4 tRNA-binding domain-containing protein</fullName>
    </recommendedName>
</protein>
<comment type="caution">
    <text evidence="2">The sequence shown here is derived from an EMBL/GenBank/DDBJ whole genome shotgun (WGS) entry which is preliminary data.</text>
</comment>
<dbReference type="Pfam" id="PF03483">
    <property type="entry name" value="B3_4"/>
    <property type="match status" value="1"/>
</dbReference>
<dbReference type="InterPro" id="IPR020825">
    <property type="entry name" value="Phe-tRNA_synthase-like_B3/B4"/>
</dbReference>
<evidence type="ECO:0000313" key="3">
    <source>
        <dbReference type="Proteomes" id="UP000018895"/>
    </source>
</evidence>
<dbReference type="SUPFAM" id="SSF56037">
    <property type="entry name" value="PheT/TilS domain"/>
    <property type="match status" value="1"/>
</dbReference>
<keyword evidence="3" id="KW-1185">Reference proteome</keyword>
<organism evidence="2 3">
    <name type="scientific">Halalkalibacter hemicellulosilyticusJCM 9152</name>
    <dbReference type="NCBI Taxonomy" id="1236971"/>
    <lineage>
        <taxon>Bacteria</taxon>
        <taxon>Bacillati</taxon>
        <taxon>Bacillota</taxon>
        <taxon>Bacilli</taxon>
        <taxon>Bacillales</taxon>
        <taxon>Bacillaceae</taxon>
        <taxon>Halalkalibacter</taxon>
    </lineage>
</organism>
<proteinExistence type="predicted"/>
<gene>
    <name evidence="2" type="ORF">JCM9152_1379</name>
</gene>
<sequence length="230" mass="25952">MIHTNIDPSLQSIVPNFKIGIIQYHHIEIQESPQMLKGRLRFFQETIQVELATKPVTEVAGIAEWRRTFKSLHIDPNRYRPSNEALLRRIKKGSTLPFIHSAVDLNTFFSLQYEIPIGIYDLTTIDTNLSIRLGQSGEAYLGINGRENQLKGKLISADTIGPFGGPVVDSDRTKVTEHTTDALHIFYLRPSMDMAEAQQLIQAAAKMFTHIHGGESSHLIHHVDGTKKSW</sequence>
<reference evidence="2" key="1">
    <citation type="journal article" date="2014" name="Genome Announc.">
        <title>Draft Genome Sequences of Three Alkaliphilic Bacillus Strains, Bacillus wakoensis JCM 9140T, Bacillus akibai JCM 9157T, and Bacillus hemicellulosilyticus JCM 9152T.</title>
        <authorList>
            <person name="Yuki M."/>
            <person name="Oshima K."/>
            <person name="Suda W."/>
            <person name="Oshida Y."/>
            <person name="Kitamura K."/>
            <person name="Iida T."/>
            <person name="Hattori M."/>
            <person name="Ohkuma M."/>
        </authorList>
    </citation>
    <scope>NUCLEOTIDE SEQUENCE [LARGE SCALE GENOMIC DNA]</scope>
    <source>
        <strain evidence="2">JCM 9152</strain>
    </source>
</reference>
<dbReference type="STRING" id="1236971.JCM9152_1379"/>
<dbReference type="PANTHER" id="PTHR39209:SF2">
    <property type="entry name" value="CYTOPLASMIC PROTEIN"/>
    <property type="match status" value="1"/>
</dbReference>
<dbReference type="EMBL" id="BAUU01000008">
    <property type="protein sequence ID" value="GAE29988.1"/>
    <property type="molecule type" value="Genomic_DNA"/>
</dbReference>
<dbReference type="GO" id="GO:0003723">
    <property type="term" value="F:RNA binding"/>
    <property type="evidence" value="ECO:0007669"/>
    <property type="project" value="InterPro"/>
</dbReference>
<dbReference type="SMART" id="SM00873">
    <property type="entry name" value="B3_4"/>
    <property type="match status" value="1"/>
</dbReference>